<reference evidence="2 3" key="1">
    <citation type="submission" date="2019-03" db="EMBL/GenBank/DDBJ databases">
        <title>Genomic features of bacteria from cold environments.</title>
        <authorList>
            <person name="Shen L."/>
        </authorList>
    </citation>
    <scope>NUCLEOTIDE SEQUENCE [LARGE SCALE GENOMIC DNA]</scope>
    <source>
        <strain evidence="3">T3246-1</strain>
    </source>
</reference>
<dbReference type="Proteomes" id="UP000504882">
    <property type="component" value="Unassembled WGS sequence"/>
</dbReference>
<comment type="caution">
    <text evidence="2">The sequence shown here is derived from an EMBL/GenBank/DDBJ whole genome shotgun (WGS) entry which is preliminary data.</text>
</comment>
<keyword evidence="3" id="KW-1185">Reference proteome</keyword>
<feature type="transmembrane region" description="Helical" evidence="1">
    <location>
        <begin position="53"/>
        <end position="83"/>
    </location>
</feature>
<organism evidence="2 3">
    <name type="scientific">Occultella glacieicola</name>
    <dbReference type="NCBI Taxonomy" id="2518684"/>
    <lineage>
        <taxon>Bacteria</taxon>
        <taxon>Bacillati</taxon>
        <taxon>Actinomycetota</taxon>
        <taxon>Actinomycetes</taxon>
        <taxon>Micrococcales</taxon>
        <taxon>Ruaniaceae</taxon>
        <taxon>Occultella</taxon>
    </lineage>
</organism>
<protein>
    <recommendedName>
        <fullName evidence="4">DUF2269 domain-containing protein</fullName>
    </recommendedName>
</protein>
<feature type="transmembrane region" description="Helical" evidence="1">
    <location>
        <begin position="138"/>
        <end position="159"/>
    </location>
</feature>
<evidence type="ECO:0000256" key="1">
    <source>
        <dbReference type="SAM" id="Phobius"/>
    </source>
</evidence>
<name>A0ABY2DZ01_9MICO</name>
<evidence type="ECO:0000313" key="2">
    <source>
        <dbReference type="EMBL" id="TDE89720.1"/>
    </source>
</evidence>
<gene>
    <name evidence="2" type="ORF">EXU48_19785</name>
</gene>
<feature type="transmembrane region" description="Helical" evidence="1">
    <location>
        <begin position="95"/>
        <end position="118"/>
    </location>
</feature>
<evidence type="ECO:0008006" key="4">
    <source>
        <dbReference type="Google" id="ProtNLM"/>
    </source>
</evidence>
<feature type="transmembrane region" description="Helical" evidence="1">
    <location>
        <begin position="20"/>
        <end position="47"/>
    </location>
</feature>
<keyword evidence="1" id="KW-0812">Transmembrane</keyword>
<evidence type="ECO:0000313" key="3">
    <source>
        <dbReference type="Proteomes" id="UP000504882"/>
    </source>
</evidence>
<sequence>MEPRPRSWPRLGARARRVVLIVHLASAGSWLGLDVVLGVLVVTALGAAPATAAALTVAIGTFVGWPLVAVALITLLSGGVLGLGSKYGLVRYRWVLTKLVLTLVLIGLVVGVLVPSVAELAATATASAPPVGTGTFEVGRQLIFPPIVSSLALLFAITLSVTKPWGRRRAAGLAR</sequence>
<keyword evidence="1" id="KW-0472">Membrane</keyword>
<accession>A0ABY2DZ01</accession>
<keyword evidence="1" id="KW-1133">Transmembrane helix</keyword>
<proteinExistence type="predicted"/>
<dbReference type="EMBL" id="SMNA01000011">
    <property type="protein sequence ID" value="TDE89720.1"/>
    <property type="molecule type" value="Genomic_DNA"/>
</dbReference>